<dbReference type="GO" id="GO:0046872">
    <property type="term" value="F:metal ion binding"/>
    <property type="evidence" value="ECO:0007669"/>
    <property type="project" value="InterPro"/>
</dbReference>
<keyword evidence="3" id="KW-1185">Reference proteome</keyword>
<dbReference type="RefSeq" id="WP_113920872.1">
    <property type="nucleotide sequence ID" value="NZ_QNRX01000010.1"/>
</dbReference>
<organism evidence="2 3">
    <name type="scientific">Alkalibaculum bacchi</name>
    <dbReference type="NCBI Taxonomy" id="645887"/>
    <lineage>
        <taxon>Bacteria</taxon>
        <taxon>Bacillati</taxon>
        <taxon>Bacillota</taxon>
        <taxon>Clostridia</taxon>
        <taxon>Eubacteriales</taxon>
        <taxon>Eubacteriaceae</taxon>
        <taxon>Alkalibaculum</taxon>
    </lineage>
</organism>
<comment type="caution">
    <text evidence="2">The sequence shown here is derived from an EMBL/GenBank/DDBJ whole genome shotgun (WGS) entry which is preliminary data.</text>
</comment>
<evidence type="ECO:0000313" key="2">
    <source>
        <dbReference type="EMBL" id="RBP63361.1"/>
    </source>
</evidence>
<feature type="domain" description="HMA" evidence="1">
    <location>
        <begin position="1"/>
        <end position="65"/>
    </location>
</feature>
<dbReference type="SUPFAM" id="SSF55008">
    <property type="entry name" value="HMA, heavy metal-associated domain"/>
    <property type="match status" value="1"/>
</dbReference>
<dbReference type="Gene3D" id="3.30.70.100">
    <property type="match status" value="1"/>
</dbReference>
<dbReference type="EMBL" id="QNRX01000010">
    <property type="protein sequence ID" value="RBP63361.1"/>
    <property type="molecule type" value="Genomic_DNA"/>
</dbReference>
<dbReference type="InterPro" id="IPR006121">
    <property type="entry name" value="HMA_dom"/>
</dbReference>
<evidence type="ECO:0000313" key="3">
    <source>
        <dbReference type="Proteomes" id="UP000253490"/>
    </source>
</evidence>
<dbReference type="CDD" id="cd00371">
    <property type="entry name" value="HMA"/>
    <property type="match status" value="1"/>
</dbReference>
<evidence type="ECO:0000259" key="1">
    <source>
        <dbReference type="PROSITE" id="PS50846"/>
    </source>
</evidence>
<protein>
    <submittedName>
        <fullName evidence="2">Copper chaperone</fullName>
    </submittedName>
</protein>
<dbReference type="PROSITE" id="PS50846">
    <property type="entry name" value="HMA_2"/>
    <property type="match status" value="1"/>
</dbReference>
<accession>A0A366I545</accession>
<dbReference type="AlphaFoldDB" id="A0A366I545"/>
<gene>
    <name evidence="2" type="ORF">DES36_110104</name>
</gene>
<sequence length="75" mass="8214">MKKIIDIKGMSCEHCVARATKALNSIDGVEAKVNLKKNNAVVQLAKNVEDQVFKDALEEVNLEAVSIKEKKGLFG</sequence>
<dbReference type="Pfam" id="PF00403">
    <property type="entry name" value="HMA"/>
    <property type="match status" value="1"/>
</dbReference>
<proteinExistence type="predicted"/>
<dbReference type="Proteomes" id="UP000253490">
    <property type="component" value="Unassembled WGS sequence"/>
</dbReference>
<name>A0A366I545_9FIRM</name>
<reference evidence="2 3" key="1">
    <citation type="submission" date="2018-06" db="EMBL/GenBank/DDBJ databases">
        <title>Genomic Encyclopedia of Type Strains, Phase IV (KMG-IV): sequencing the most valuable type-strain genomes for metagenomic binning, comparative biology and taxonomic classification.</title>
        <authorList>
            <person name="Goeker M."/>
        </authorList>
    </citation>
    <scope>NUCLEOTIDE SEQUENCE [LARGE SCALE GENOMIC DNA]</scope>
    <source>
        <strain evidence="2 3">DSM 22112</strain>
    </source>
</reference>
<dbReference type="InterPro" id="IPR036163">
    <property type="entry name" value="HMA_dom_sf"/>
</dbReference>